<dbReference type="NCBIfam" id="TIGR02281">
    <property type="entry name" value="clan_AA_DTGA"/>
    <property type="match status" value="1"/>
</dbReference>
<evidence type="ECO:0000313" key="3">
    <source>
        <dbReference type="EMBL" id="MDQ9092225.1"/>
    </source>
</evidence>
<dbReference type="RefSeq" id="WP_016709990.1">
    <property type="nucleotide sequence ID" value="NZ_JAVIFY010000007.1"/>
</dbReference>
<dbReference type="Gene3D" id="2.40.70.10">
    <property type="entry name" value="Acid Proteases"/>
    <property type="match status" value="1"/>
</dbReference>
<dbReference type="PROSITE" id="PS50175">
    <property type="entry name" value="ASP_PROT_RETROV"/>
    <property type="match status" value="1"/>
</dbReference>
<dbReference type="EMBL" id="JAVIFY010000007">
    <property type="protein sequence ID" value="MDQ9092225.1"/>
    <property type="molecule type" value="Genomic_DNA"/>
</dbReference>
<protein>
    <submittedName>
        <fullName evidence="3">TIGR02281 family clan AA aspartic protease</fullName>
        <ecNumber evidence="3">3.4.23.-</ecNumber>
    </submittedName>
</protein>
<dbReference type="CDD" id="cd05483">
    <property type="entry name" value="retropepsin_like_bacteria"/>
    <property type="match status" value="1"/>
</dbReference>
<keyword evidence="3" id="KW-0645">Protease</keyword>
<dbReference type="Pfam" id="PF13975">
    <property type="entry name" value="gag-asp_proteas"/>
    <property type="match status" value="1"/>
</dbReference>
<accession>A0ABU1BD36</accession>
<dbReference type="EC" id="3.4.23.-" evidence="3"/>
<feature type="domain" description="Peptidase A2" evidence="2">
    <location>
        <begin position="274"/>
        <end position="352"/>
    </location>
</feature>
<keyword evidence="4" id="KW-1185">Reference proteome</keyword>
<evidence type="ECO:0000313" key="4">
    <source>
        <dbReference type="Proteomes" id="UP001226574"/>
    </source>
</evidence>
<evidence type="ECO:0000259" key="2">
    <source>
        <dbReference type="PROSITE" id="PS50175"/>
    </source>
</evidence>
<name>A0ABU1BD36_PSEHA</name>
<dbReference type="InterPro" id="IPR011969">
    <property type="entry name" value="Clan_AA_Asp_peptidase_C"/>
</dbReference>
<dbReference type="InterPro" id="IPR001969">
    <property type="entry name" value="Aspartic_peptidase_AS"/>
</dbReference>
<dbReference type="InterPro" id="IPR034122">
    <property type="entry name" value="Retropepsin-like_bacterial"/>
</dbReference>
<dbReference type="Pfam" id="PF14559">
    <property type="entry name" value="TPR_19"/>
    <property type="match status" value="1"/>
</dbReference>
<dbReference type="SUPFAM" id="SSF50630">
    <property type="entry name" value="Acid proteases"/>
    <property type="match status" value="1"/>
</dbReference>
<dbReference type="InterPro" id="IPR001995">
    <property type="entry name" value="Peptidase_A2_cat"/>
</dbReference>
<dbReference type="InterPro" id="IPR011990">
    <property type="entry name" value="TPR-like_helical_dom_sf"/>
</dbReference>
<sequence length="372" mass="42430">MKRTFSTYLLITALTASVALNGYLLWPTEVVRPSKEAVTQSKTQQPPSELFSPYYQQAIRQFDQQQFSAAVASYQQLHTAQPLQAEQLYFQWRNSVEDWLNDGQLTTVERFLQAFLTSEPYNVSMLQLDAERLVKSQQPNQAIVALLALQSLANESQLAAINMRLTQLTIAQLQALNERRAWQTITEQTLAWLDYDNENPRYLFALAHAYYQLNDLPSAQSSLDRLPLEHPLQSQAAALQEQINHAINGLDKVPLEKRGAHYLIDIIINNDVNTQLMIDTGASFTVLPKQLLESLYPQPKYINEMTVNTANGQVKAAHYQVESIKIGQQILHNFDILVINNHSGYGLLGMNFLQHFKFNINQLDNQLELEKQ</sequence>
<dbReference type="GO" id="GO:0006508">
    <property type="term" value="P:proteolysis"/>
    <property type="evidence" value="ECO:0007669"/>
    <property type="project" value="UniProtKB-KW"/>
</dbReference>
<reference evidence="3 4" key="1">
    <citation type="submission" date="2023-08" db="EMBL/GenBank/DDBJ databases">
        <title>Pseudoalteromonas haloplanktis LL1 genome.</title>
        <authorList>
            <person name="Wu S."/>
        </authorList>
    </citation>
    <scope>NUCLEOTIDE SEQUENCE [LARGE SCALE GENOMIC DNA]</scope>
    <source>
        <strain evidence="3 4">LL1</strain>
    </source>
</reference>
<dbReference type="Proteomes" id="UP001226574">
    <property type="component" value="Unassembled WGS sequence"/>
</dbReference>
<keyword evidence="1 3" id="KW-0378">Hydrolase</keyword>
<dbReference type="Gene3D" id="1.25.40.10">
    <property type="entry name" value="Tetratricopeptide repeat domain"/>
    <property type="match status" value="1"/>
</dbReference>
<organism evidence="3 4">
    <name type="scientific">Pseudoalteromonas haloplanktis</name>
    <name type="common">Alteromonas haloplanktis</name>
    <dbReference type="NCBI Taxonomy" id="228"/>
    <lineage>
        <taxon>Bacteria</taxon>
        <taxon>Pseudomonadati</taxon>
        <taxon>Pseudomonadota</taxon>
        <taxon>Gammaproteobacteria</taxon>
        <taxon>Alteromonadales</taxon>
        <taxon>Pseudoalteromonadaceae</taxon>
        <taxon>Pseudoalteromonas</taxon>
    </lineage>
</organism>
<dbReference type="PROSITE" id="PS00141">
    <property type="entry name" value="ASP_PROTEASE"/>
    <property type="match status" value="1"/>
</dbReference>
<dbReference type="SUPFAM" id="SSF48452">
    <property type="entry name" value="TPR-like"/>
    <property type="match status" value="1"/>
</dbReference>
<dbReference type="InterPro" id="IPR021109">
    <property type="entry name" value="Peptidase_aspartic_dom_sf"/>
</dbReference>
<proteinExistence type="predicted"/>
<comment type="caution">
    <text evidence="3">The sequence shown here is derived from an EMBL/GenBank/DDBJ whole genome shotgun (WGS) entry which is preliminary data.</text>
</comment>
<dbReference type="GO" id="GO:0008233">
    <property type="term" value="F:peptidase activity"/>
    <property type="evidence" value="ECO:0007669"/>
    <property type="project" value="UniProtKB-KW"/>
</dbReference>
<evidence type="ECO:0000256" key="1">
    <source>
        <dbReference type="ARBA" id="ARBA00022801"/>
    </source>
</evidence>
<gene>
    <name evidence="3" type="ORF">RC083_11570</name>
</gene>